<proteinExistence type="predicted"/>
<name>A0ABR6KN87_9BACT</name>
<keyword evidence="5" id="KW-1185">Reference proteome</keyword>
<evidence type="ECO:0000313" key="4">
    <source>
        <dbReference type="EMBL" id="MBB4622273.1"/>
    </source>
</evidence>
<dbReference type="Pfam" id="PF16344">
    <property type="entry name" value="FecR_C"/>
    <property type="match status" value="1"/>
</dbReference>
<organism evidence="4 5">
    <name type="scientific">Parabacteroides faecis</name>
    <dbReference type="NCBI Taxonomy" id="1217282"/>
    <lineage>
        <taxon>Bacteria</taxon>
        <taxon>Pseudomonadati</taxon>
        <taxon>Bacteroidota</taxon>
        <taxon>Bacteroidia</taxon>
        <taxon>Bacteroidales</taxon>
        <taxon>Tannerellaceae</taxon>
        <taxon>Parabacteroides</taxon>
    </lineage>
</organism>
<evidence type="ECO:0000259" key="3">
    <source>
        <dbReference type="Pfam" id="PF16344"/>
    </source>
</evidence>
<keyword evidence="1" id="KW-0472">Membrane</keyword>
<keyword evidence="1" id="KW-1133">Transmembrane helix</keyword>
<sequence>MEKQKNSIDRISDGLINDLSSEDRKLLEQWSASHPDHEKLLGLLNSIELSPRVIAKGEEMRSTILLRLNKKIDKAIRRKVWLKIVSVAASIAILVGMTGYLSFQQGYKQLNSQPIELSNPLGMKSTVTLPDGSKVILNAGTTLIYPTAFVKSEREVRVRGEAFFEVVHDSKRPFYVKTGDVKVKVLGTKFNVKAYDDDRFVEVTLAEGCVDVGWKKEKQNIRLQPGQLACFDKVTETSNKREVDLNFHTAWKDGKFYFDGLTFESIAKQLERNFNVHIHIASDKLKNTVFTGDFVRGENLEQILRIMTLDKRIHYKIEGNQVYISEK</sequence>
<evidence type="ECO:0000256" key="1">
    <source>
        <dbReference type="SAM" id="Phobius"/>
    </source>
</evidence>
<accession>A0ABR6KN87</accession>
<dbReference type="EMBL" id="JACHOC010000004">
    <property type="protein sequence ID" value="MBB4622273.1"/>
    <property type="molecule type" value="Genomic_DNA"/>
</dbReference>
<dbReference type="RefSeq" id="WP_122374149.1">
    <property type="nucleotide sequence ID" value="NZ_BMPB01000018.1"/>
</dbReference>
<comment type="caution">
    <text evidence="4">The sequence shown here is derived from an EMBL/GenBank/DDBJ whole genome shotgun (WGS) entry which is preliminary data.</text>
</comment>
<dbReference type="InterPro" id="IPR032508">
    <property type="entry name" value="FecR_C"/>
</dbReference>
<gene>
    <name evidence="4" type="ORF">GGQ57_002173</name>
</gene>
<reference evidence="4 5" key="1">
    <citation type="submission" date="2020-08" db="EMBL/GenBank/DDBJ databases">
        <title>Genomic Encyclopedia of Type Strains, Phase IV (KMG-IV): sequencing the most valuable type-strain genomes for metagenomic binning, comparative biology and taxonomic classification.</title>
        <authorList>
            <person name="Goeker M."/>
        </authorList>
    </citation>
    <scope>NUCLEOTIDE SEQUENCE [LARGE SCALE GENOMIC DNA]</scope>
    <source>
        <strain evidence="4 5">DSM 102983</strain>
    </source>
</reference>
<feature type="transmembrane region" description="Helical" evidence="1">
    <location>
        <begin position="80"/>
        <end position="103"/>
    </location>
</feature>
<evidence type="ECO:0000259" key="2">
    <source>
        <dbReference type="Pfam" id="PF04773"/>
    </source>
</evidence>
<dbReference type="Gene3D" id="2.60.120.1440">
    <property type="match status" value="1"/>
</dbReference>
<dbReference type="PANTHER" id="PTHR30273:SF2">
    <property type="entry name" value="PROTEIN FECR"/>
    <property type="match status" value="1"/>
</dbReference>
<protein>
    <submittedName>
        <fullName evidence="4">Ferric-dicitrate binding protein FerR (Iron transport regulator)</fullName>
    </submittedName>
</protein>
<dbReference type="Gene3D" id="3.55.50.30">
    <property type="match status" value="1"/>
</dbReference>
<dbReference type="InterPro" id="IPR012373">
    <property type="entry name" value="Ferrdict_sens_TM"/>
</dbReference>
<feature type="domain" description="Protein FecR C-terminal" evidence="3">
    <location>
        <begin position="255"/>
        <end position="324"/>
    </location>
</feature>
<evidence type="ECO:0000313" key="5">
    <source>
        <dbReference type="Proteomes" id="UP000533637"/>
    </source>
</evidence>
<feature type="domain" description="FecR protein" evidence="2">
    <location>
        <begin position="124"/>
        <end position="210"/>
    </location>
</feature>
<dbReference type="PANTHER" id="PTHR30273">
    <property type="entry name" value="PERIPLASMIC SIGNAL SENSOR AND SIGMA FACTOR ACTIVATOR FECR-RELATED"/>
    <property type="match status" value="1"/>
</dbReference>
<keyword evidence="1" id="KW-0812">Transmembrane</keyword>
<dbReference type="Pfam" id="PF04773">
    <property type="entry name" value="FecR"/>
    <property type="match status" value="1"/>
</dbReference>
<dbReference type="PIRSF" id="PIRSF018266">
    <property type="entry name" value="FecR"/>
    <property type="match status" value="1"/>
</dbReference>
<dbReference type="InterPro" id="IPR006860">
    <property type="entry name" value="FecR"/>
</dbReference>
<dbReference type="Proteomes" id="UP000533637">
    <property type="component" value="Unassembled WGS sequence"/>
</dbReference>